<dbReference type="PROSITE" id="PS51318">
    <property type="entry name" value="TAT"/>
    <property type="match status" value="1"/>
</dbReference>
<evidence type="ECO:0008006" key="2">
    <source>
        <dbReference type="Google" id="ProtNLM"/>
    </source>
</evidence>
<name>A0AAU8D039_9HYPH</name>
<dbReference type="InterPro" id="IPR006311">
    <property type="entry name" value="TAT_signal"/>
</dbReference>
<dbReference type="SUPFAM" id="SSF53474">
    <property type="entry name" value="alpha/beta-Hydrolases"/>
    <property type="match status" value="1"/>
</dbReference>
<geneLocation type="plasmid" evidence="1">
    <name>pMk2240B</name>
</geneLocation>
<dbReference type="InterPro" id="IPR029058">
    <property type="entry name" value="AB_hydrolase_fold"/>
</dbReference>
<evidence type="ECO:0000313" key="1">
    <source>
        <dbReference type="EMBL" id="XCG52001.1"/>
    </source>
</evidence>
<dbReference type="Gene3D" id="3.40.50.1820">
    <property type="entry name" value="alpha/beta hydrolase"/>
    <property type="match status" value="1"/>
</dbReference>
<reference evidence="1" key="1">
    <citation type="submission" date="2024-06" db="EMBL/GenBank/DDBJ databases">
        <title>Mesorhizobium karijinii sp. nov., a symbiont of the iconic Swainsona formosa from arid Australia.</title>
        <authorList>
            <person name="Hill Y.J."/>
            <person name="Watkin E.L.J."/>
            <person name="O'Hara G.W."/>
            <person name="Terpolilli J."/>
            <person name="Tye M.L."/>
            <person name="Kohlmeier M.G."/>
        </authorList>
    </citation>
    <scope>NUCLEOTIDE SEQUENCE</scope>
    <source>
        <strain evidence="1">WSM2240</strain>
        <plasmid evidence="1">pMk2240B</plasmid>
    </source>
</reference>
<accession>A0AAU8D039</accession>
<gene>
    <name evidence="1" type="ORF">ABVK50_29525</name>
</gene>
<dbReference type="EMBL" id="CP159255">
    <property type="protein sequence ID" value="XCG52001.1"/>
    <property type="molecule type" value="Genomic_DNA"/>
</dbReference>
<dbReference type="RefSeq" id="WP_353646263.1">
    <property type="nucleotide sequence ID" value="NZ_CP159255.1"/>
</dbReference>
<organism evidence="1">
    <name type="scientific">Mesorhizobium sp. WSM2240</name>
    <dbReference type="NCBI Taxonomy" id="3228851"/>
    <lineage>
        <taxon>Bacteria</taxon>
        <taxon>Pseudomonadati</taxon>
        <taxon>Pseudomonadota</taxon>
        <taxon>Alphaproteobacteria</taxon>
        <taxon>Hyphomicrobiales</taxon>
        <taxon>Phyllobacteriaceae</taxon>
        <taxon>Mesorhizobium</taxon>
    </lineage>
</organism>
<proteinExistence type="predicted"/>
<keyword evidence="1" id="KW-0614">Plasmid</keyword>
<dbReference type="AlphaFoldDB" id="A0AAU8D039"/>
<protein>
    <recommendedName>
        <fullName evidence="2">Alpha/beta hydrolase</fullName>
    </recommendedName>
</protein>
<sequence>MTVPFGIDRREFLLLAGAALSTVFADPAAASAGRLVLVHGRSQQGQNPDELKSNWLDAVKKGAQAAGVAIPDDLDVAFPFYGDQLDEFARQFDIPLTSDIHSRGSGPQEEFLAFQAEVAQEIWEKSEVTDAQVDAEYGANPKPRGPLNWEWVQAILRAIDKFGGGATQSSIETFTRDVFLYTTRAGVRDVVDEIVGRAFTEESTVVVGHSLGSVVAYNVLRGDRRNLQIPLLVTVGSPLGIRPIRDQFRPLKYPPPVRAWYNAYDDRDLVALYPLDRGNFPVTPDIENYAEVMNHTDNRHGIAGYLDNAEVAKRIVDGLNSE</sequence>